<dbReference type="EMBL" id="OU015567">
    <property type="protein sequence ID" value="CAG5109498.1"/>
    <property type="molecule type" value="Genomic_DNA"/>
</dbReference>
<keyword evidence="1" id="KW-0853">WD repeat</keyword>
<name>A0ABN7T1J0_OIKDI</name>
<dbReference type="InterPro" id="IPR024977">
    <property type="entry name" value="Apc4-like_WD40_dom"/>
</dbReference>
<sequence length="455" mass="51028">MVKKAETLKTHFKTREGVYEKDYNYNQEDSHQNASMLVALPRNIVTVDSVSYVPDLSKLSLKEVHPDDPQSIVFCTGKEVYHYNFHHDTNPRHKDKRIYKGSALPSTLSICPADASEDHVKIAIGFTAGQIQIVDMATSDESKRSIAKINDERNHDNSVINSIQWLPGSSEILIAAFNSGDLFAFHRDYPDAVAPVNWSHKKDASVPFIEFDSKNSKEKENPLRKWSFGKAAISAIQFSPDGGKLAIASRNGKCYVVKVSVSYDYQISFEYICAVSSFFGGFLCCSWSPSGRFLAAGGEDDSITVLNVETRKPICRCQGHRSWVSSIAWDTFVAASSAGIDARLGSVGHDGILCLWDLTGDVMFPKRTRFSQSTHSWQQRTFSETERNPAPKHVNSSELPIIEPMVEKKISNERLTYIFFHLSCFIIASQNGSVIKWIRPHGKIFFAPFSQEKSF</sequence>
<dbReference type="InterPro" id="IPR051362">
    <property type="entry name" value="WD_repeat_creC_regulators"/>
</dbReference>
<evidence type="ECO:0000259" key="3">
    <source>
        <dbReference type="Pfam" id="PF12894"/>
    </source>
</evidence>
<evidence type="ECO:0000313" key="5">
    <source>
        <dbReference type="Proteomes" id="UP001158576"/>
    </source>
</evidence>
<evidence type="ECO:0000313" key="4">
    <source>
        <dbReference type="EMBL" id="CAG5109498.1"/>
    </source>
</evidence>
<protein>
    <submittedName>
        <fullName evidence="4">Oidioi.mRNA.OKI2018_I69.chr2.g4027.t1.cds</fullName>
    </submittedName>
</protein>
<dbReference type="Pfam" id="PF00400">
    <property type="entry name" value="WD40"/>
    <property type="match status" value="1"/>
</dbReference>
<keyword evidence="2" id="KW-0677">Repeat</keyword>
<evidence type="ECO:0000256" key="2">
    <source>
        <dbReference type="ARBA" id="ARBA00022737"/>
    </source>
</evidence>
<dbReference type="InterPro" id="IPR036322">
    <property type="entry name" value="WD40_repeat_dom_sf"/>
</dbReference>
<reference evidence="4 5" key="1">
    <citation type="submission" date="2021-04" db="EMBL/GenBank/DDBJ databases">
        <authorList>
            <person name="Bliznina A."/>
        </authorList>
    </citation>
    <scope>NUCLEOTIDE SEQUENCE [LARGE SCALE GENOMIC DNA]</scope>
</reference>
<dbReference type="PANTHER" id="PTHR14107">
    <property type="entry name" value="WD REPEAT PROTEIN"/>
    <property type="match status" value="1"/>
</dbReference>
<dbReference type="Gene3D" id="2.130.10.10">
    <property type="entry name" value="YVTN repeat-like/Quinoprotein amine dehydrogenase"/>
    <property type="match status" value="1"/>
</dbReference>
<proteinExistence type="predicted"/>
<dbReference type="Pfam" id="PF12894">
    <property type="entry name" value="ANAPC4_WD40"/>
    <property type="match status" value="1"/>
</dbReference>
<gene>
    <name evidence="4" type="ORF">OKIOD_LOCUS12792</name>
</gene>
<accession>A0ABN7T1J0</accession>
<feature type="domain" description="Anaphase-promoting complex subunit 4-like WD40" evidence="3">
    <location>
        <begin position="285"/>
        <end position="330"/>
    </location>
</feature>
<dbReference type="SMART" id="SM00320">
    <property type="entry name" value="WD40"/>
    <property type="match status" value="4"/>
</dbReference>
<keyword evidence="5" id="KW-1185">Reference proteome</keyword>
<organism evidence="4 5">
    <name type="scientific">Oikopleura dioica</name>
    <name type="common">Tunicate</name>
    <dbReference type="NCBI Taxonomy" id="34765"/>
    <lineage>
        <taxon>Eukaryota</taxon>
        <taxon>Metazoa</taxon>
        <taxon>Chordata</taxon>
        <taxon>Tunicata</taxon>
        <taxon>Appendicularia</taxon>
        <taxon>Copelata</taxon>
        <taxon>Oikopleuridae</taxon>
        <taxon>Oikopleura</taxon>
    </lineage>
</organism>
<dbReference type="InterPro" id="IPR015943">
    <property type="entry name" value="WD40/YVTN_repeat-like_dom_sf"/>
</dbReference>
<dbReference type="Proteomes" id="UP001158576">
    <property type="component" value="Chromosome 2"/>
</dbReference>
<dbReference type="PANTHER" id="PTHR14107:SF16">
    <property type="entry name" value="AT02583P"/>
    <property type="match status" value="1"/>
</dbReference>
<evidence type="ECO:0000256" key="1">
    <source>
        <dbReference type="ARBA" id="ARBA00022574"/>
    </source>
</evidence>
<dbReference type="SUPFAM" id="SSF50978">
    <property type="entry name" value="WD40 repeat-like"/>
    <property type="match status" value="1"/>
</dbReference>
<dbReference type="InterPro" id="IPR001680">
    <property type="entry name" value="WD40_rpt"/>
</dbReference>